<evidence type="ECO:0000313" key="1">
    <source>
        <dbReference type="EMBL" id="KAF0887526.1"/>
    </source>
</evidence>
<organism evidence="1 2">
    <name type="scientific">Oryza meyeriana var. granulata</name>
    <dbReference type="NCBI Taxonomy" id="110450"/>
    <lineage>
        <taxon>Eukaryota</taxon>
        <taxon>Viridiplantae</taxon>
        <taxon>Streptophyta</taxon>
        <taxon>Embryophyta</taxon>
        <taxon>Tracheophyta</taxon>
        <taxon>Spermatophyta</taxon>
        <taxon>Magnoliopsida</taxon>
        <taxon>Liliopsida</taxon>
        <taxon>Poales</taxon>
        <taxon>Poaceae</taxon>
        <taxon>BOP clade</taxon>
        <taxon>Oryzoideae</taxon>
        <taxon>Oryzeae</taxon>
        <taxon>Oryzinae</taxon>
        <taxon>Oryza</taxon>
        <taxon>Oryza meyeriana</taxon>
    </lineage>
</organism>
<reference evidence="1 2" key="1">
    <citation type="submission" date="2019-11" db="EMBL/GenBank/DDBJ databases">
        <title>Whole genome sequence of Oryza granulata.</title>
        <authorList>
            <person name="Li W."/>
        </authorList>
    </citation>
    <scope>NUCLEOTIDE SEQUENCE [LARGE SCALE GENOMIC DNA]</scope>
    <source>
        <strain evidence="2">cv. Menghai</strain>
        <tissue evidence="1">Leaf</tissue>
    </source>
</reference>
<accession>A0A6G1BHV7</accession>
<keyword evidence="2" id="KW-1185">Reference proteome</keyword>
<sequence length="77" mass="8778">MESLGWYCCSHLRDPGYRESGTCLAKQMVNIIDCDPYQGAEDIDKFRPKLAAILYKSPLNKILNHTEDIDESVSKEI</sequence>
<dbReference type="Proteomes" id="UP000479710">
    <property type="component" value="Unassembled WGS sequence"/>
</dbReference>
<evidence type="ECO:0000313" key="2">
    <source>
        <dbReference type="Proteomes" id="UP000479710"/>
    </source>
</evidence>
<dbReference type="EMBL" id="SPHZ02000012">
    <property type="protein sequence ID" value="KAF0887526.1"/>
    <property type="molecule type" value="Genomic_DNA"/>
</dbReference>
<dbReference type="AlphaFoldDB" id="A0A6G1BHV7"/>
<protein>
    <submittedName>
        <fullName evidence="1">Uncharacterized protein</fullName>
    </submittedName>
</protein>
<comment type="caution">
    <text evidence="1">The sequence shown here is derived from an EMBL/GenBank/DDBJ whole genome shotgun (WGS) entry which is preliminary data.</text>
</comment>
<name>A0A6G1BHV7_9ORYZ</name>
<proteinExistence type="predicted"/>
<gene>
    <name evidence="1" type="ORF">E2562_002255</name>
</gene>